<proteinExistence type="predicted"/>
<reference evidence="2 3" key="1">
    <citation type="journal article" date="2020" name="Genomics">
        <title>Complete, high-quality genomes from long-read metagenomic sequencing of two wolf lichen thalli reveals enigmatic genome architecture.</title>
        <authorList>
            <person name="McKenzie S.K."/>
            <person name="Walston R.F."/>
            <person name="Allen J.L."/>
        </authorList>
    </citation>
    <scope>NUCLEOTIDE SEQUENCE [LARGE SCALE GENOMIC DNA]</scope>
    <source>
        <strain evidence="2">WasteWater1</strain>
    </source>
</reference>
<feature type="compositionally biased region" description="Polar residues" evidence="1">
    <location>
        <begin position="77"/>
        <end position="93"/>
    </location>
</feature>
<feature type="region of interest" description="Disordered" evidence="1">
    <location>
        <begin position="60"/>
        <end position="93"/>
    </location>
</feature>
<evidence type="ECO:0000313" key="3">
    <source>
        <dbReference type="Proteomes" id="UP000593566"/>
    </source>
</evidence>
<keyword evidence="3" id="KW-1185">Reference proteome</keyword>
<accession>A0A8H6F7E8</accession>
<organism evidence="2 3">
    <name type="scientific">Letharia lupina</name>
    <dbReference type="NCBI Taxonomy" id="560253"/>
    <lineage>
        <taxon>Eukaryota</taxon>
        <taxon>Fungi</taxon>
        <taxon>Dikarya</taxon>
        <taxon>Ascomycota</taxon>
        <taxon>Pezizomycotina</taxon>
        <taxon>Lecanoromycetes</taxon>
        <taxon>OSLEUM clade</taxon>
        <taxon>Lecanoromycetidae</taxon>
        <taxon>Lecanorales</taxon>
        <taxon>Lecanorineae</taxon>
        <taxon>Parmeliaceae</taxon>
        <taxon>Letharia</taxon>
    </lineage>
</organism>
<dbReference type="EMBL" id="JACCJB010000024">
    <property type="protein sequence ID" value="KAF6218000.1"/>
    <property type="molecule type" value="Genomic_DNA"/>
</dbReference>
<dbReference type="AlphaFoldDB" id="A0A8H6F7E8"/>
<sequence length="156" mass="16697">MAPIPGFTAEQTASLQAMIDDAISQAMTAFETRIIAFETRLTAIEAKLRPAEYQVIPQQQSIVEKTAEKSTEKTAEKQSIASSSDNDNTGTLSTIPHHATMHYCGESAIRLSNAPLLASHLASLLASLLASFLTSQLASPLGYIRYAKDIEATGQG</sequence>
<protein>
    <submittedName>
        <fullName evidence="2">Uncharacterized protein</fullName>
    </submittedName>
</protein>
<feature type="compositionally biased region" description="Basic and acidic residues" evidence="1">
    <location>
        <begin position="65"/>
        <end position="76"/>
    </location>
</feature>
<evidence type="ECO:0000313" key="2">
    <source>
        <dbReference type="EMBL" id="KAF6218000.1"/>
    </source>
</evidence>
<comment type="caution">
    <text evidence="2">The sequence shown here is derived from an EMBL/GenBank/DDBJ whole genome shotgun (WGS) entry which is preliminary data.</text>
</comment>
<dbReference type="Proteomes" id="UP000593566">
    <property type="component" value="Unassembled WGS sequence"/>
</dbReference>
<gene>
    <name evidence="2" type="ORF">HO133_006412</name>
</gene>
<dbReference type="GeneID" id="59334813"/>
<name>A0A8H6F7E8_9LECA</name>
<evidence type="ECO:0000256" key="1">
    <source>
        <dbReference type="SAM" id="MobiDB-lite"/>
    </source>
</evidence>
<dbReference type="RefSeq" id="XP_037147435.1">
    <property type="nucleotide sequence ID" value="XM_037297310.1"/>
</dbReference>